<accession>A0AAN7XCF1</accession>
<proteinExistence type="predicted"/>
<reference evidence="2 3" key="1">
    <citation type="journal article" date="2023" name="Genes (Basel)">
        <title>Chromosome-Level Genome Assembly and Circadian Gene Repertoire of the Patagonia Blennie Eleginops maclovinus-The Closest Ancestral Proxy of Antarctic Cryonotothenioids.</title>
        <authorList>
            <person name="Cheng C.C."/>
            <person name="Rivera-Colon A.G."/>
            <person name="Minhas B.F."/>
            <person name="Wilson L."/>
            <person name="Rayamajhi N."/>
            <person name="Vargas-Chacoff L."/>
            <person name="Catchen J.M."/>
        </authorList>
    </citation>
    <scope>NUCLEOTIDE SEQUENCE [LARGE SCALE GENOMIC DNA]</scope>
    <source>
        <strain evidence="2">JMC-PN-2008</strain>
    </source>
</reference>
<gene>
    <name evidence="2" type="ORF">PBY51_002265</name>
</gene>
<keyword evidence="3" id="KW-1185">Reference proteome</keyword>
<evidence type="ECO:0000313" key="3">
    <source>
        <dbReference type="Proteomes" id="UP001346869"/>
    </source>
</evidence>
<dbReference type="EMBL" id="JAUZQC010000015">
    <property type="protein sequence ID" value="KAK5858096.1"/>
    <property type="molecule type" value="Genomic_DNA"/>
</dbReference>
<evidence type="ECO:0000313" key="2">
    <source>
        <dbReference type="EMBL" id="KAK5858096.1"/>
    </source>
</evidence>
<dbReference type="AlphaFoldDB" id="A0AAN7XCF1"/>
<dbReference type="Proteomes" id="UP001346869">
    <property type="component" value="Unassembled WGS sequence"/>
</dbReference>
<protein>
    <submittedName>
        <fullName evidence="2">Uncharacterized protein</fullName>
    </submittedName>
</protein>
<reference evidence="2 3" key="2">
    <citation type="journal article" date="2023" name="Mol. Biol. Evol.">
        <title>Genomics of Secondarily Temperate Adaptation in the Only Non-Antarctic Icefish.</title>
        <authorList>
            <person name="Rivera-Colon A.G."/>
            <person name="Rayamajhi N."/>
            <person name="Minhas B.F."/>
            <person name="Madrigal G."/>
            <person name="Bilyk K.T."/>
            <person name="Yoon V."/>
            <person name="Hune M."/>
            <person name="Gregory S."/>
            <person name="Cheng C.H.C."/>
            <person name="Catchen J.M."/>
        </authorList>
    </citation>
    <scope>NUCLEOTIDE SEQUENCE [LARGE SCALE GENOMIC DNA]</scope>
    <source>
        <strain evidence="2">JMC-PN-2008</strain>
    </source>
</reference>
<comment type="caution">
    <text evidence="2">The sequence shown here is derived from an EMBL/GenBank/DDBJ whole genome shotgun (WGS) entry which is preliminary data.</text>
</comment>
<sequence length="124" mass="13569">MPRAPGSGKHFKFAFLFPRRVNVKRSCTASGTLKPPCSAEENGRPLHRGRVYPVKAPCSGAGNVNRFPPPQYTLIPSCTGSGTFKSFGPRARENCRPAPRVQKRASGKNRGQYTLRRPPGVGYI</sequence>
<feature type="region of interest" description="Disordered" evidence="1">
    <location>
        <begin position="89"/>
        <end position="124"/>
    </location>
</feature>
<organism evidence="2 3">
    <name type="scientific">Eleginops maclovinus</name>
    <name type="common">Patagonian blennie</name>
    <name type="synonym">Eleginus maclovinus</name>
    <dbReference type="NCBI Taxonomy" id="56733"/>
    <lineage>
        <taxon>Eukaryota</taxon>
        <taxon>Metazoa</taxon>
        <taxon>Chordata</taxon>
        <taxon>Craniata</taxon>
        <taxon>Vertebrata</taxon>
        <taxon>Euteleostomi</taxon>
        <taxon>Actinopterygii</taxon>
        <taxon>Neopterygii</taxon>
        <taxon>Teleostei</taxon>
        <taxon>Neoteleostei</taxon>
        <taxon>Acanthomorphata</taxon>
        <taxon>Eupercaria</taxon>
        <taxon>Perciformes</taxon>
        <taxon>Notothenioidei</taxon>
        <taxon>Eleginopidae</taxon>
        <taxon>Eleginops</taxon>
    </lineage>
</organism>
<name>A0AAN7XCF1_ELEMC</name>
<evidence type="ECO:0000256" key="1">
    <source>
        <dbReference type="SAM" id="MobiDB-lite"/>
    </source>
</evidence>